<sequence length="82" mass="9198">MKRNIKFYILGFAVVFYAIFLTGDALGQHTWARVFDAGNAYLIQPTSDGEYIAAGNRGNNIWVFKLDSSGTITWQNVYGDID</sequence>
<evidence type="ECO:0000313" key="1">
    <source>
        <dbReference type="EMBL" id="OGF65083.1"/>
    </source>
</evidence>
<dbReference type="AlphaFoldDB" id="A0A1F5VNZ6"/>
<reference evidence="1 2" key="1">
    <citation type="journal article" date="2016" name="Nat. Commun.">
        <title>Thousands of microbial genomes shed light on interconnected biogeochemical processes in an aquifer system.</title>
        <authorList>
            <person name="Anantharaman K."/>
            <person name="Brown C.T."/>
            <person name="Hug L.A."/>
            <person name="Sharon I."/>
            <person name="Castelle C.J."/>
            <person name="Probst A.J."/>
            <person name="Thomas B.C."/>
            <person name="Singh A."/>
            <person name="Wilkins M.J."/>
            <person name="Karaoz U."/>
            <person name="Brodie E.L."/>
            <person name="Williams K.H."/>
            <person name="Hubbard S.S."/>
            <person name="Banfield J.F."/>
        </authorList>
    </citation>
    <scope>NUCLEOTIDE SEQUENCE [LARGE SCALE GENOMIC DNA]</scope>
</reference>
<comment type="caution">
    <text evidence="1">The sequence shown here is derived from an EMBL/GenBank/DDBJ whole genome shotgun (WGS) entry which is preliminary data.</text>
</comment>
<accession>A0A1F5VNZ6</accession>
<gene>
    <name evidence="1" type="ORF">A2Y62_19920</name>
</gene>
<name>A0A1F5VNZ6_9BACT</name>
<dbReference type="EMBL" id="MFGW01000119">
    <property type="protein sequence ID" value="OGF65083.1"/>
    <property type="molecule type" value="Genomic_DNA"/>
</dbReference>
<protein>
    <recommendedName>
        <fullName evidence="3">Bulb-type lectin domain-containing protein</fullName>
    </recommendedName>
</protein>
<evidence type="ECO:0000313" key="2">
    <source>
        <dbReference type="Proteomes" id="UP000178943"/>
    </source>
</evidence>
<dbReference type="Proteomes" id="UP000178943">
    <property type="component" value="Unassembled WGS sequence"/>
</dbReference>
<organism evidence="1 2">
    <name type="scientific">Candidatus Fischerbacteria bacterium RBG_13_37_8</name>
    <dbReference type="NCBI Taxonomy" id="1817863"/>
    <lineage>
        <taxon>Bacteria</taxon>
        <taxon>Candidatus Fischeribacteriota</taxon>
    </lineage>
</organism>
<dbReference type="STRING" id="1817863.A2Y62_19920"/>
<proteinExistence type="predicted"/>
<evidence type="ECO:0008006" key="3">
    <source>
        <dbReference type="Google" id="ProtNLM"/>
    </source>
</evidence>